<keyword evidence="1" id="KW-0732">Signal</keyword>
<comment type="caution">
    <text evidence="2">The sequence shown here is derived from an EMBL/GenBank/DDBJ whole genome shotgun (WGS) entry which is preliminary data.</text>
</comment>
<evidence type="ECO:0000313" key="2">
    <source>
        <dbReference type="EMBL" id="MCQ4922101.1"/>
    </source>
</evidence>
<name>A0ABT1S6K7_9FIRM</name>
<keyword evidence="3" id="KW-1185">Reference proteome</keyword>
<reference evidence="2 3" key="1">
    <citation type="submission" date="2022-06" db="EMBL/GenBank/DDBJ databases">
        <title>Isolation of gut microbiota from human fecal samples.</title>
        <authorList>
            <person name="Pamer E.G."/>
            <person name="Barat B."/>
            <person name="Waligurski E."/>
            <person name="Medina S."/>
            <person name="Paddock L."/>
            <person name="Mostad J."/>
        </authorList>
    </citation>
    <scope>NUCLEOTIDE SEQUENCE [LARGE SCALE GENOMIC DNA]</scope>
    <source>
        <strain evidence="2 3">DFI.7.95</strain>
    </source>
</reference>
<dbReference type="Proteomes" id="UP001524478">
    <property type="component" value="Unassembled WGS sequence"/>
</dbReference>
<feature type="signal peptide" evidence="1">
    <location>
        <begin position="1"/>
        <end position="19"/>
    </location>
</feature>
<proteinExistence type="predicted"/>
<feature type="chain" id="PRO_5047490101" evidence="1">
    <location>
        <begin position="20"/>
        <end position="115"/>
    </location>
</feature>
<organism evidence="2 3">
    <name type="scientific">Tissierella carlieri</name>
    <dbReference type="NCBI Taxonomy" id="689904"/>
    <lineage>
        <taxon>Bacteria</taxon>
        <taxon>Bacillati</taxon>
        <taxon>Bacillota</taxon>
        <taxon>Tissierellia</taxon>
        <taxon>Tissierellales</taxon>
        <taxon>Tissierellaceae</taxon>
        <taxon>Tissierella</taxon>
    </lineage>
</organism>
<accession>A0ABT1S6K7</accession>
<dbReference type="RefSeq" id="WP_256310414.1">
    <property type="nucleotide sequence ID" value="NZ_JANGAC010000002.1"/>
</dbReference>
<gene>
    <name evidence="2" type="ORF">NE686_03305</name>
</gene>
<dbReference type="EMBL" id="JANGAC010000002">
    <property type="protein sequence ID" value="MCQ4922101.1"/>
    <property type="molecule type" value="Genomic_DNA"/>
</dbReference>
<evidence type="ECO:0000313" key="3">
    <source>
        <dbReference type="Proteomes" id="UP001524478"/>
    </source>
</evidence>
<dbReference type="PROSITE" id="PS51257">
    <property type="entry name" value="PROKAR_LIPOPROTEIN"/>
    <property type="match status" value="1"/>
</dbReference>
<evidence type="ECO:0000256" key="1">
    <source>
        <dbReference type="SAM" id="SignalP"/>
    </source>
</evidence>
<sequence length="115" mass="13081">MKKIIMLLITILLVFSLVACNQEAINEEITTDIVDSTEFTEDELGEVINVVEYYFEPSVSTIEGILITRMYYGPPGYGENPDTDIQEYPFILQLDDPIDVLVQEGDLHNSDKFEV</sequence>
<protein>
    <submittedName>
        <fullName evidence="2">Uncharacterized protein</fullName>
    </submittedName>
</protein>